<protein>
    <recommendedName>
        <fullName evidence="5">DUF5666 domain-containing protein</fullName>
    </recommendedName>
</protein>
<feature type="chain" id="PRO_5045917612" description="DUF5666 domain-containing protein" evidence="2">
    <location>
        <begin position="30"/>
        <end position="147"/>
    </location>
</feature>
<organism evidence="3 4">
    <name type="scientific">Saccharopolyspora oryzae</name>
    <dbReference type="NCBI Taxonomy" id="2997343"/>
    <lineage>
        <taxon>Bacteria</taxon>
        <taxon>Bacillati</taxon>
        <taxon>Actinomycetota</taxon>
        <taxon>Actinomycetes</taxon>
        <taxon>Pseudonocardiales</taxon>
        <taxon>Pseudonocardiaceae</taxon>
        <taxon>Saccharopolyspora</taxon>
    </lineage>
</organism>
<feature type="compositionally biased region" description="Low complexity" evidence="1">
    <location>
        <begin position="29"/>
        <end position="45"/>
    </location>
</feature>
<evidence type="ECO:0000256" key="1">
    <source>
        <dbReference type="SAM" id="MobiDB-lite"/>
    </source>
</evidence>
<dbReference type="EMBL" id="JAQGLA010000064">
    <property type="protein sequence ID" value="MDA3629310.1"/>
    <property type="molecule type" value="Genomic_DNA"/>
</dbReference>
<accession>A0ABT4V5R4</accession>
<reference evidence="3 4" key="1">
    <citation type="submission" date="2022-11" db="EMBL/GenBank/DDBJ databases">
        <title>Draft genome sequence of Saccharopolyspora sp. WRP15-2 isolated from rhizosphere soils of wild rice in Thailand.</title>
        <authorList>
            <person name="Duangmal K."/>
            <person name="Kammanee S."/>
            <person name="Muangham S."/>
        </authorList>
    </citation>
    <scope>NUCLEOTIDE SEQUENCE [LARGE SCALE GENOMIC DNA]</scope>
    <source>
        <strain evidence="3 4">WRP15-2</strain>
    </source>
</reference>
<evidence type="ECO:0000313" key="4">
    <source>
        <dbReference type="Proteomes" id="UP001210380"/>
    </source>
</evidence>
<comment type="caution">
    <text evidence="3">The sequence shown here is derived from an EMBL/GenBank/DDBJ whole genome shotgun (WGS) entry which is preliminary data.</text>
</comment>
<keyword evidence="4" id="KW-1185">Reference proteome</keyword>
<dbReference type="RefSeq" id="WP_270952313.1">
    <property type="nucleotide sequence ID" value="NZ_JAQGLA010000064.1"/>
</dbReference>
<evidence type="ECO:0000313" key="3">
    <source>
        <dbReference type="EMBL" id="MDA3629310.1"/>
    </source>
</evidence>
<keyword evidence="2" id="KW-0732">Signal</keyword>
<evidence type="ECO:0008006" key="5">
    <source>
        <dbReference type="Google" id="ProtNLM"/>
    </source>
</evidence>
<proteinExistence type="predicted"/>
<name>A0ABT4V5R4_9PSEU</name>
<dbReference type="Proteomes" id="UP001210380">
    <property type="component" value="Unassembled WGS sequence"/>
</dbReference>
<sequence length="147" mass="15489">MISKTARRAGLVAGIALLPAVAFGSAANAATTDAPQQPAAQQQAQHPHEGQHDRHKGQHVELTGTITKVGTKKVRGHDVQLITVAGKAKDGKQQEITFAVPKKATVRDEAGKPVAADQLTQGKKVTVKGMQLPEKHEGIAHHITINA</sequence>
<evidence type="ECO:0000256" key="2">
    <source>
        <dbReference type="SAM" id="SignalP"/>
    </source>
</evidence>
<feature type="region of interest" description="Disordered" evidence="1">
    <location>
        <begin position="29"/>
        <end position="69"/>
    </location>
</feature>
<feature type="signal peptide" evidence="2">
    <location>
        <begin position="1"/>
        <end position="29"/>
    </location>
</feature>
<gene>
    <name evidence="3" type="ORF">OU415_28040</name>
</gene>